<feature type="DNA-binding region" description="H-T-H motif" evidence="4">
    <location>
        <begin position="44"/>
        <end position="63"/>
    </location>
</feature>
<evidence type="ECO:0000256" key="4">
    <source>
        <dbReference type="PROSITE-ProRule" id="PRU00335"/>
    </source>
</evidence>
<dbReference type="InterPro" id="IPR001647">
    <property type="entry name" value="HTH_TetR"/>
</dbReference>
<dbReference type="SUPFAM" id="SSF48498">
    <property type="entry name" value="Tetracyclin repressor-like, C-terminal domain"/>
    <property type="match status" value="1"/>
</dbReference>
<reference evidence="6 7" key="1">
    <citation type="submission" date="2020-08" db="EMBL/GenBank/DDBJ databases">
        <title>Amycolatopsis echigonensis JCM 21831.</title>
        <authorList>
            <person name="Tedsree N."/>
            <person name="Kuncharoen N."/>
            <person name="Likhitwitayawuid K."/>
            <person name="Tanasupawat S."/>
        </authorList>
    </citation>
    <scope>NUCLEOTIDE SEQUENCE [LARGE SCALE GENOMIC DNA]</scope>
    <source>
        <strain evidence="6 7">JCM 21831</strain>
    </source>
</reference>
<dbReference type="Gene3D" id="1.10.10.60">
    <property type="entry name" value="Homeodomain-like"/>
    <property type="match status" value="1"/>
</dbReference>
<dbReference type="PANTHER" id="PTHR30055">
    <property type="entry name" value="HTH-TYPE TRANSCRIPTIONAL REGULATOR RUTR"/>
    <property type="match status" value="1"/>
</dbReference>
<keyword evidence="1" id="KW-0805">Transcription regulation</keyword>
<dbReference type="InterPro" id="IPR050109">
    <property type="entry name" value="HTH-type_TetR-like_transc_reg"/>
</dbReference>
<dbReference type="EMBL" id="JACJHR010000043">
    <property type="protein sequence ID" value="MBB2502750.1"/>
    <property type="molecule type" value="Genomic_DNA"/>
</dbReference>
<dbReference type="AlphaFoldDB" id="A0A8E1W280"/>
<name>A0A8E1W280_9PSEU</name>
<protein>
    <submittedName>
        <fullName evidence="6">TetR/AcrR family transcriptional regulator</fullName>
    </submittedName>
</protein>
<dbReference type="GO" id="GO:0000976">
    <property type="term" value="F:transcription cis-regulatory region binding"/>
    <property type="evidence" value="ECO:0007669"/>
    <property type="project" value="TreeGrafter"/>
</dbReference>
<dbReference type="Gene3D" id="1.10.357.10">
    <property type="entry name" value="Tetracycline Repressor, domain 2"/>
    <property type="match status" value="1"/>
</dbReference>
<dbReference type="InterPro" id="IPR009057">
    <property type="entry name" value="Homeodomain-like_sf"/>
</dbReference>
<accession>A0A8E1W280</accession>
<dbReference type="InterPro" id="IPR023772">
    <property type="entry name" value="DNA-bd_HTH_TetR-type_CS"/>
</dbReference>
<feature type="domain" description="HTH tetR-type" evidence="5">
    <location>
        <begin position="21"/>
        <end position="81"/>
    </location>
</feature>
<dbReference type="PROSITE" id="PS50977">
    <property type="entry name" value="HTH_TETR_2"/>
    <property type="match status" value="1"/>
</dbReference>
<proteinExistence type="predicted"/>
<dbReference type="SUPFAM" id="SSF46689">
    <property type="entry name" value="Homeodomain-like"/>
    <property type="match status" value="1"/>
</dbReference>
<evidence type="ECO:0000259" key="5">
    <source>
        <dbReference type="PROSITE" id="PS50977"/>
    </source>
</evidence>
<keyword evidence="2 4" id="KW-0238">DNA-binding</keyword>
<evidence type="ECO:0000256" key="3">
    <source>
        <dbReference type="ARBA" id="ARBA00023163"/>
    </source>
</evidence>
<dbReference type="PRINTS" id="PR00455">
    <property type="entry name" value="HTHTETR"/>
</dbReference>
<evidence type="ECO:0000256" key="1">
    <source>
        <dbReference type="ARBA" id="ARBA00023015"/>
    </source>
</evidence>
<dbReference type="Pfam" id="PF00440">
    <property type="entry name" value="TetR_N"/>
    <property type="match status" value="1"/>
</dbReference>
<comment type="caution">
    <text evidence="6">The sequence shown here is derived from an EMBL/GenBank/DDBJ whole genome shotgun (WGS) entry which is preliminary data.</text>
</comment>
<evidence type="ECO:0000256" key="2">
    <source>
        <dbReference type="ARBA" id="ARBA00023125"/>
    </source>
</evidence>
<dbReference type="InterPro" id="IPR036271">
    <property type="entry name" value="Tet_transcr_reg_TetR-rel_C_sf"/>
</dbReference>
<evidence type="ECO:0000313" key="7">
    <source>
        <dbReference type="Proteomes" id="UP000550260"/>
    </source>
</evidence>
<dbReference type="Proteomes" id="UP000550260">
    <property type="component" value="Unassembled WGS sequence"/>
</dbReference>
<keyword evidence="3" id="KW-0804">Transcription</keyword>
<dbReference type="GO" id="GO:0003700">
    <property type="term" value="F:DNA-binding transcription factor activity"/>
    <property type="evidence" value="ECO:0007669"/>
    <property type="project" value="TreeGrafter"/>
</dbReference>
<evidence type="ECO:0000313" key="6">
    <source>
        <dbReference type="EMBL" id="MBB2502750.1"/>
    </source>
</evidence>
<dbReference type="PROSITE" id="PS01081">
    <property type="entry name" value="HTH_TETR_1"/>
    <property type="match status" value="1"/>
</dbReference>
<dbReference type="PANTHER" id="PTHR30055:SF234">
    <property type="entry name" value="HTH-TYPE TRANSCRIPTIONAL REGULATOR BETI"/>
    <property type="match status" value="1"/>
</dbReference>
<organism evidence="6 7">
    <name type="scientific">Amycolatopsis echigonensis</name>
    <dbReference type="NCBI Taxonomy" id="2576905"/>
    <lineage>
        <taxon>Bacteria</taxon>
        <taxon>Bacillati</taxon>
        <taxon>Actinomycetota</taxon>
        <taxon>Actinomycetes</taxon>
        <taxon>Pseudonocardiales</taxon>
        <taxon>Pseudonocardiaceae</taxon>
        <taxon>Amycolatopsis</taxon>
    </lineage>
</organism>
<sequence length="215" mass="23473">MLAAMASGTWAVREKLDRADSATRHTLLAAARRVFETKGFALATIADITREAGVGRATFYVYFADKEEVFAVLAHQVRDRLVEAQELTGLDPDDPWAVAAATTTAYLDAYADNLSFLTVLDHQAIADPAMAELREEIHALPMKRGGRYIRRLAERGLADPAADPDTVSLGGGGLVAALAPVLARHPERRDQIRADLTRMYLRLLGLPPEKPAGRR</sequence>
<gene>
    <name evidence="6" type="ORF">H5411_26880</name>
</gene>